<dbReference type="AlphaFoldDB" id="R4XFZ3"/>
<feature type="compositionally biased region" description="Polar residues" evidence="2">
    <location>
        <begin position="127"/>
        <end position="139"/>
    </location>
</feature>
<sequence>MAKSPPSSDFALRDILERWAGSDDTLKVVMMAKAEEDRLKQEVMRLEIRRAEMEMLREAVRAGIQPHLIPQIFSSGGNATQPIYTPISPTQTQPGPSTTRIPFPPPQQIPAYGKPSQPSPRYLPKLETNNIASGLGQPQTAPPNPTTISDQRQNNAANSGEPLPRNTGAGGQDPESSSLFFHHWQPPQSSQGGLMNPAEPQSRVSAETPGSPTPRKKKLQQYHILNAAPSPTPSRKSPTRGHVRHRSEASGLSSRFSDHYMAPVSSSNSFSRMSHDRDSPNPLAQPQSQSQNPTSHEIDLARKRKRTEQETMASDASAASTIPEETTQNVRV</sequence>
<dbReference type="OrthoDB" id="20105at2759"/>
<dbReference type="InterPro" id="IPR021216">
    <property type="entry name" value="DUF2722"/>
</dbReference>
<feature type="compositionally biased region" description="Polar residues" evidence="2">
    <location>
        <begin position="310"/>
        <end position="332"/>
    </location>
</feature>
<dbReference type="Proteomes" id="UP000013776">
    <property type="component" value="Unassembled WGS sequence"/>
</dbReference>
<keyword evidence="1" id="KW-0175">Coiled coil</keyword>
<reference evidence="3 4" key="1">
    <citation type="journal article" date="2013" name="MBio">
        <title>Genome sequencing of the plant pathogen Taphrina deformans, the causal agent of peach leaf curl.</title>
        <authorList>
            <person name="Cisse O.H."/>
            <person name="Almeida J.M.G.C.F."/>
            <person name="Fonseca A."/>
            <person name="Kumar A.A."/>
            <person name="Salojaervi J."/>
            <person name="Overmyer K."/>
            <person name="Hauser P.M."/>
            <person name="Pagni M."/>
        </authorList>
    </citation>
    <scope>NUCLEOTIDE SEQUENCE [LARGE SCALE GENOMIC DNA]</scope>
    <source>
        <strain evidence="4">PYCC 5710 / ATCC 11124 / CBS 356.35 / IMI 108563 / JCM 9778 / NBRC 8474</strain>
    </source>
</reference>
<dbReference type="VEuPathDB" id="FungiDB:TAPDE_005343"/>
<feature type="compositionally biased region" description="Polar residues" evidence="2">
    <location>
        <begin position="282"/>
        <end position="295"/>
    </location>
</feature>
<feature type="coiled-coil region" evidence="1">
    <location>
        <begin position="29"/>
        <end position="56"/>
    </location>
</feature>
<comment type="caution">
    <text evidence="3">The sequence shown here is derived from an EMBL/GenBank/DDBJ whole genome shotgun (WGS) entry which is preliminary data.</text>
</comment>
<proteinExistence type="predicted"/>
<feature type="compositionally biased region" description="Polar residues" evidence="2">
    <location>
        <begin position="146"/>
        <end position="158"/>
    </location>
</feature>
<gene>
    <name evidence="3" type="ORF">TAPDE_005343</name>
</gene>
<dbReference type="Pfam" id="PF10846">
    <property type="entry name" value="DUF2722"/>
    <property type="match status" value="1"/>
</dbReference>
<dbReference type="STRING" id="1097556.R4XFZ3"/>
<evidence type="ECO:0000313" key="4">
    <source>
        <dbReference type="Proteomes" id="UP000013776"/>
    </source>
</evidence>
<organism evidence="3 4">
    <name type="scientific">Taphrina deformans (strain PYCC 5710 / ATCC 11124 / CBS 356.35 / IMI 108563 / JCM 9778 / NBRC 8474)</name>
    <name type="common">Peach leaf curl fungus</name>
    <name type="synonym">Lalaria deformans</name>
    <dbReference type="NCBI Taxonomy" id="1097556"/>
    <lineage>
        <taxon>Eukaryota</taxon>
        <taxon>Fungi</taxon>
        <taxon>Dikarya</taxon>
        <taxon>Ascomycota</taxon>
        <taxon>Taphrinomycotina</taxon>
        <taxon>Taphrinomycetes</taxon>
        <taxon>Taphrinales</taxon>
        <taxon>Taphrinaceae</taxon>
        <taxon>Taphrina</taxon>
    </lineage>
</organism>
<dbReference type="EMBL" id="CAHR02000311">
    <property type="protein sequence ID" value="CCG84801.1"/>
    <property type="molecule type" value="Genomic_DNA"/>
</dbReference>
<protein>
    <submittedName>
        <fullName evidence="3">Uncharacterized protein</fullName>
    </submittedName>
</protein>
<name>R4XFZ3_TAPDE</name>
<evidence type="ECO:0000256" key="1">
    <source>
        <dbReference type="SAM" id="Coils"/>
    </source>
</evidence>
<keyword evidence="4" id="KW-1185">Reference proteome</keyword>
<feature type="region of interest" description="Disordered" evidence="2">
    <location>
        <begin position="80"/>
        <end position="332"/>
    </location>
</feature>
<evidence type="ECO:0000313" key="3">
    <source>
        <dbReference type="EMBL" id="CCG84801.1"/>
    </source>
</evidence>
<accession>R4XFZ3</accession>
<dbReference type="eggNOG" id="ENOG502QSBU">
    <property type="taxonomic scope" value="Eukaryota"/>
</dbReference>
<evidence type="ECO:0000256" key="2">
    <source>
        <dbReference type="SAM" id="MobiDB-lite"/>
    </source>
</evidence>
<feature type="compositionally biased region" description="Low complexity" evidence="2">
    <location>
        <begin position="85"/>
        <end position="99"/>
    </location>
</feature>